<dbReference type="GO" id="GO:0010468">
    <property type="term" value="P:regulation of gene expression"/>
    <property type="evidence" value="ECO:0007669"/>
    <property type="project" value="InterPro"/>
</dbReference>
<feature type="transmembrane region" description="Helical" evidence="1">
    <location>
        <begin position="57"/>
        <end position="75"/>
    </location>
</feature>
<keyword evidence="1" id="KW-0812">Transmembrane</keyword>
<keyword evidence="3" id="KW-1185">Reference proteome</keyword>
<dbReference type="PIRSF" id="PIRSF038991">
    <property type="entry name" value="Protein_AbrB"/>
    <property type="match status" value="1"/>
</dbReference>
<gene>
    <name evidence="2" type="ORF">E0D97_12470</name>
</gene>
<dbReference type="EMBL" id="SJST01000005">
    <property type="protein sequence ID" value="TCD13305.1"/>
    <property type="molecule type" value="Genomic_DNA"/>
</dbReference>
<feature type="transmembrane region" description="Helical" evidence="1">
    <location>
        <begin position="256"/>
        <end position="280"/>
    </location>
</feature>
<feature type="transmembrane region" description="Helical" evidence="1">
    <location>
        <begin position="198"/>
        <end position="222"/>
    </location>
</feature>
<feature type="transmembrane region" description="Helical" evidence="1">
    <location>
        <begin position="300"/>
        <end position="333"/>
    </location>
</feature>
<evidence type="ECO:0000313" key="3">
    <source>
        <dbReference type="Proteomes" id="UP000291301"/>
    </source>
</evidence>
<evidence type="ECO:0000313" key="2">
    <source>
        <dbReference type="EMBL" id="TCD13305.1"/>
    </source>
</evidence>
<feature type="transmembrane region" description="Helical" evidence="1">
    <location>
        <begin position="228"/>
        <end position="244"/>
    </location>
</feature>
<organism evidence="2 3">
    <name type="scientific">Oricola cellulosilytica</name>
    <dbReference type="NCBI Taxonomy" id="1429082"/>
    <lineage>
        <taxon>Bacteria</taxon>
        <taxon>Pseudomonadati</taxon>
        <taxon>Pseudomonadota</taxon>
        <taxon>Alphaproteobacteria</taxon>
        <taxon>Hyphomicrobiales</taxon>
        <taxon>Ahrensiaceae</taxon>
        <taxon>Oricola</taxon>
    </lineage>
</organism>
<dbReference type="Proteomes" id="UP000291301">
    <property type="component" value="Unassembled WGS sequence"/>
</dbReference>
<feature type="transmembrane region" description="Helical" evidence="1">
    <location>
        <begin position="142"/>
        <end position="160"/>
    </location>
</feature>
<proteinExistence type="predicted"/>
<dbReference type="PANTHER" id="PTHR38457:SF1">
    <property type="entry name" value="REGULATOR ABRB-RELATED"/>
    <property type="match status" value="1"/>
</dbReference>
<protein>
    <submittedName>
        <fullName evidence="2">AbrB family transcriptional regulator</fullName>
    </submittedName>
</protein>
<sequence>MMPVAGTFLIAGIGVFFFNAFNLPLPWLLGPIFACLIAAVAGVPMRGIKILNDGMRTILGVAVGATLTPAVLATFPSMLPTLILVPAMVACIGFIGVPYFRRLCGYDFPTAYYAAMPGGLQDMLLFGEEAGGNIRTLSLIHATRVVVIVAALPFFLRGFWGADLTNPPGAPASTIPVLELAIMAGCALVGWQIAQRIGMFGASILGPLILAAIVTVTGGLHYRPPAEAIWAAQFFIGMFVGSKYTGITMDEIRHDLAAGLGFCVILIILTVVFVEAIYGLGLAPGIEALLAFAPGGQAELTVLALVVGADVAFVVAHHVLRIFIVIIGAPLTARVFASAFRRPS</sequence>
<feature type="transmembrane region" description="Helical" evidence="1">
    <location>
        <begin position="172"/>
        <end position="191"/>
    </location>
</feature>
<accession>A0A4R0PAI4</accession>
<feature type="transmembrane region" description="Helical" evidence="1">
    <location>
        <begin position="81"/>
        <end position="100"/>
    </location>
</feature>
<dbReference type="PANTHER" id="PTHR38457">
    <property type="entry name" value="REGULATOR ABRB-RELATED"/>
    <property type="match status" value="1"/>
</dbReference>
<evidence type="ECO:0000256" key="1">
    <source>
        <dbReference type="SAM" id="Phobius"/>
    </source>
</evidence>
<keyword evidence="1" id="KW-1133">Transmembrane helix</keyword>
<dbReference type="Pfam" id="PF05145">
    <property type="entry name" value="AbrB"/>
    <property type="match status" value="1"/>
</dbReference>
<reference evidence="2 3" key="1">
    <citation type="journal article" date="2015" name="Antonie Van Leeuwenhoek">
        <title>Oricola cellulosilytica gen. nov., sp. nov., a cellulose-degrading bacterium of the family Phyllobacteriaceae isolated from surface seashore water, and emended descriptions of Mesorhizobium loti and Phyllobacterium myrsinacearum.</title>
        <authorList>
            <person name="Hameed A."/>
            <person name="Shahina M."/>
            <person name="Lai W.A."/>
            <person name="Lin S.Y."/>
            <person name="Young L.S."/>
            <person name="Liu Y.C."/>
            <person name="Hsu Y.H."/>
            <person name="Young C.C."/>
        </authorList>
    </citation>
    <scope>NUCLEOTIDE SEQUENCE [LARGE SCALE GENOMIC DNA]</scope>
    <source>
        <strain evidence="2 3">KCTC 52183</strain>
    </source>
</reference>
<dbReference type="OrthoDB" id="7157734at2"/>
<keyword evidence="1" id="KW-0472">Membrane</keyword>
<name>A0A4R0PAI4_9HYPH</name>
<dbReference type="GO" id="GO:0016020">
    <property type="term" value="C:membrane"/>
    <property type="evidence" value="ECO:0007669"/>
    <property type="project" value="InterPro"/>
</dbReference>
<dbReference type="InterPro" id="IPR007820">
    <property type="entry name" value="AbrB_fam"/>
</dbReference>
<dbReference type="AlphaFoldDB" id="A0A4R0PAI4"/>
<feature type="transmembrane region" description="Helical" evidence="1">
    <location>
        <begin position="27"/>
        <end position="45"/>
    </location>
</feature>
<comment type="caution">
    <text evidence="2">The sequence shown here is derived from an EMBL/GenBank/DDBJ whole genome shotgun (WGS) entry which is preliminary data.</text>
</comment>